<evidence type="ECO:0000256" key="2">
    <source>
        <dbReference type="ARBA" id="ARBA00022801"/>
    </source>
</evidence>
<accession>A0AAD3HJG1</accession>
<dbReference type="Pfam" id="PF11969">
    <property type="entry name" value="DcpS_C"/>
    <property type="match status" value="1"/>
</dbReference>
<dbReference type="EMBL" id="BMAR01000006">
    <property type="protein sequence ID" value="GFR43594.1"/>
    <property type="molecule type" value="Genomic_DNA"/>
</dbReference>
<protein>
    <recommendedName>
        <fullName evidence="4">HIT domain-containing protein</fullName>
    </recommendedName>
</protein>
<keyword evidence="6" id="KW-1185">Reference proteome</keyword>
<dbReference type="InterPro" id="IPR036265">
    <property type="entry name" value="HIT-like_sf"/>
</dbReference>
<feature type="domain" description="HIT" evidence="4">
    <location>
        <begin position="30"/>
        <end position="141"/>
    </location>
</feature>
<name>A0AAD3HJG1_9CHLO</name>
<dbReference type="AlphaFoldDB" id="A0AAD3HJG1"/>
<dbReference type="GO" id="GO:0047627">
    <property type="term" value="F:adenylylsulfatase activity"/>
    <property type="evidence" value="ECO:0007669"/>
    <property type="project" value="UniProtKB-ARBA"/>
</dbReference>
<gene>
    <name evidence="5" type="ORF">Agub_g4691</name>
</gene>
<dbReference type="InterPro" id="IPR011146">
    <property type="entry name" value="HIT-like"/>
</dbReference>
<proteinExistence type="predicted"/>
<organism evidence="5 6">
    <name type="scientific">Astrephomene gubernaculifera</name>
    <dbReference type="NCBI Taxonomy" id="47775"/>
    <lineage>
        <taxon>Eukaryota</taxon>
        <taxon>Viridiplantae</taxon>
        <taxon>Chlorophyta</taxon>
        <taxon>core chlorophytes</taxon>
        <taxon>Chlorophyceae</taxon>
        <taxon>CS clade</taxon>
        <taxon>Chlamydomonadales</taxon>
        <taxon>Astrephomenaceae</taxon>
        <taxon>Astrephomene</taxon>
    </lineage>
</organism>
<dbReference type="PANTHER" id="PTHR12486">
    <property type="entry name" value="APRATAXIN-RELATED"/>
    <property type="match status" value="1"/>
</dbReference>
<dbReference type="SUPFAM" id="SSF54197">
    <property type="entry name" value="HIT-like"/>
    <property type="match status" value="1"/>
</dbReference>
<comment type="caution">
    <text evidence="5">The sequence shown here is derived from an EMBL/GenBank/DDBJ whole genome shotgun (WGS) entry which is preliminary data.</text>
</comment>
<evidence type="ECO:0000313" key="5">
    <source>
        <dbReference type="EMBL" id="GFR43594.1"/>
    </source>
</evidence>
<keyword evidence="2" id="KW-0378">Hydrolase</keyword>
<dbReference type="Proteomes" id="UP001054857">
    <property type="component" value="Unassembled WGS sequence"/>
</dbReference>
<feature type="short sequence motif" description="Histidine triad motif" evidence="3">
    <location>
        <begin position="122"/>
        <end position="126"/>
    </location>
</feature>
<evidence type="ECO:0000259" key="4">
    <source>
        <dbReference type="PROSITE" id="PS51084"/>
    </source>
</evidence>
<evidence type="ECO:0000256" key="1">
    <source>
        <dbReference type="ARBA" id="ARBA00022741"/>
    </source>
</evidence>
<evidence type="ECO:0000256" key="3">
    <source>
        <dbReference type="PROSITE-ProRule" id="PRU00464"/>
    </source>
</evidence>
<dbReference type="GO" id="GO:0000166">
    <property type="term" value="F:nucleotide binding"/>
    <property type="evidence" value="ECO:0007669"/>
    <property type="project" value="UniProtKB-KW"/>
</dbReference>
<dbReference type="PANTHER" id="PTHR12486:SF5">
    <property type="entry name" value="ADENOSINE 5'-MONOPHOSPHORAMIDASE HINT3"/>
    <property type="match status" value="1"/>
</dbReference>
<sequence length="169" mass="19204">MACSCTCCPWKRKRSGKYHEDAREPVEGCPFCAISDGAEQHRVLFQNERLVVIRNIRPQALEHLLVIPRVHLANTDCMRPQDLELAEEMERVGREVLGRHAPPGSSRTKFGYHVPPWRSVDHLHLHCMALPHVPFWSALKYWQPGVWLGSEALIGRLKRQGGVLGGQAM</sequence>
<dbReference type="PROSITE" id="PS51084">
    <property type="entry name" value="HIT_2"/>
    <property type="match status" value="1"/>
</dbReference>
<dbReference type="Gene3D" id="3.30.428.10">
    <property type="entry name" value="HIT-like"/>
    <property type="match status" value="1"/>
</dbReference>
<keyword evidence="1" id="KW-0547">Nucleotide-binding</keyword>
<reference evidence="5 6" key="1">
    <citation type="journal article" date="2021" name="Sci. Rep.">
        <title>Genome sequencing of the multicellular alga Astrephomene provides insights into convergent evolution of germ-soma differentiation.</title>
        <authorList>
            <person name="Yamashita S."/>
            <person name="Yamamoto K."/>
            <person name="Matsuzaki R."/>
            <person name="Suzuki S."/>
            <person name="Yamaguchi H."/>
            <person name="Hirooka S."/>
            <person name="Minakuchi Y."/>
            <person name="Miyagishima S."/>
            <person name="Kawachi M."/>
            <person name="Toyoda A."/>
            <person name="Nozaki H."/>
        </authorList>
    </citation>
    <scope>NUCLEOTIDE SEQUENCE [LARGE SCALE GENOMIC DNA]</scope>
    <source>
        <strain evidence="5 6">NIES-4017</strain>
    </source>
</reference>
<evidence type="ECO:0000313" key="6">
    <source>
        <dbReference type="Proteomes" id="UP001054857"/>
    </source>
</evidence>